<sequence length="273" mass="31701">MNRFKHLYIYMLTSKVDSNSILAYLTSMINCNIESRGADALYRGLDEHSIAEMYASCRVKDIFKDINSNYTTHVSEDVEYELSILNGAPSQPNVVYDGFRLQYLYSSMIDADESSLDNVHVVITDRLLATYSEEDMRYHLNTVVLGYPSIVSIDGIVEAPAKPRAFYTLYYYHISRGIEISMDEVKSIFKDVMLEHDDPRLTDVAKGYIMQALFYSMLNDAPFCDDKRCILYNAHWQDEVIEAQIRYGRLCTKHREVLDEFNKHHDRNYDATH</sequence>
<protein>
    <submittedName>
        <fullName evidence="1">Uncharacterized protein</fullName>
    </submittedName>
</protein>
<evidence type="ECO:0000313" key="2">
    <source>
        <dbReference type="Proteomes" id="UP000236248"/>
    </source>
</evidence>
<dbReference type="Proteomes" id="UP000236248">
    <property type="component" value="Chromosome NCAV"/>
</dbReference>
<organism evidence="1 2">
    <name type="scientific">Candidatus Nitrosocaldus cavascurensis</name>
    <dbReference type="NCBI Taxonomy" id="2058097"/>
    <lineage>
        <taxon>Archaea</taxon>
        <taxon>Nitrososphaerota</taxon>
        <taxon>Nitrososphaeria</taxon>
        <taxon>Candidatus Nitrosocaldales</taxon>
        <taxon>Candidatus Nitrosocaldaceae</taxon>
        <taxon>Candidatus Nitrosocaldus</taxon>
    </lineage>
</organism>
<proteinExistence type="predicted"/>
<accession>A0A2K5APW8</accession>
<evidence type="ECO:0000313" key="1">
    <source>
        <dbReference type="EMBL" id="SPC33690.1"/>
    </source>
</evidence>
<reference evidence="2" key="1">
    <citation type="submission" date="2018-01" db="EMBL/GenBank/DDBJ databases">
        <authorList>
            <person name="Kerou L M."/>
        </authorList>
    </citation>
    <scope>NUCLEOTIDE SEQUENCE [LARGE SCALE GENOMIC DNA]</scope>
    <source>
        <strain evidence="2">SCU2</strain>
    </source>
</reference>
<keyword evidence="2" id="KW-1185">Reference proteome</keyword>
<dbReference type="GeneID" id="41594589"/>
<dbReference type="InterPro" id="IPR046666">
    <property type="entry name" value="DUF6775"/>
</dbReference>
<dbReference type="KEGG" id="ncv:NCAV_0497"/>
<dbReference type="EMBL" id="LT981265">
    <property type="protein sequence ID" value="SPC33690.1"/>
    <property type="molecule type" value="Genomic_DNA"/>
</dbReference>
<dbReference type="Pfam" id="PF20565">
    <property type="entry name" value="DUF6775"/>
    <property type="match status" value="1"/>
</dbReference>
<dbReference type="RefSeq" id="WP_103287496.1">
    <property type="nucleotide sequence ID" value="NZ_LT981265.1"/>
</dbReference>
<name>A0A2K5APW8_9ARCH</name>
<gene>
    <name evidence="1" type="ORF">NCAV_0497</name>
</gene>
<dbReference type="AlphaFoldDB" id="A0A2K5APW8"/>